<comment type="caution">
    <text evidence="1">The sequence shown here is derived from an EMBL/GenBank/DDBJ whole genome shotgun (WGS) entry which is preliminary data.</text>
</comment>
<dbReference type="EMBL" id="ABLK01000127">
    <property type="protein sequence ID" value="EDT40425.1"/>
    <property type="molecule type" value="Genomic_DNA"/>
</dbReference>
<gene>
    <name evidence="1" type="ORF">BamMEX5DRAFT_3813</name>
</gene>
<dbReference type="AlphaFoldDB" id="B1T7P7"/>
<sequence>MLSSSAMRIRMVLTDRRRAFAPARLSPKLFVYNAACIAGLHKTLFFYTVSAFMGGA</sequence>
<proteinExistence type="predicted"/>
<evidence type="ECO:0000313" key="1">
    <source>
        <dbReference type="EMBL" id="EDT40425.1"/>
    </source>
</evidence>
<accession>B1T7P7</accession>
<organism evidence="1 2">
    <name type="scientific">Burkholderia ambifaria MEX-5</name>
    <dbReference type="NCBI Taxonomy" id="396597"/>
    <lineage>
        <taxon>Bacteria</taxon>
        <taxon>Pseudomonadati</taxon>
        <taxon>Pseudomonadota</taxon>
        <taxon>Betaproteobacteria</taxon>
        <taxon>Burkholderiales</taxon>
        <taxon>Burkholderiaceae</taxon>
        <taxon>Burkholderia</taxon>
        <taxon>Burkholderia cepacia complex</taxon>
    </lineage>
</organism>
<dbReference type="Proteomes" id="UP000004814">
    <property type="component" value="Unassembled WGS sequence"/>
</dbReference>
<reference evidence="1 2" key="1">
    <citation type="submission" date="2008-03" db="EMBL/GenBank/DDBJ databases">
        <title>Sequencing of the draft genome and assembly of Burkholderia ambifaria MEX-5.</title>
        <authorList>
            <consortium name="US DOE Joint Genome Institute (JGI-PGF)"/>
            <person name="Copeland A."/>
            <person name="Lucas S."/>
            <person name="Lapidus A."/>
            <person name="Glavina del Rio T."/>
            <person name="Dalin E."/>
            <person name="Tice H."/>
            <person name="Bruce D."/>
            <person name="Goodwin L."/>
            <person name="Pitluck S."/>
            <person name="Larimer F."/>
            <person name="Land M.L."/>
            <person name="Hauser L."/>
            <person name="Tiedje J."/>
            <person name="Richardson P."/>
        </authorList>
    </citation>
    <scope>NUCLEOTIDE SEQUENCE [LARGE SCALE GENOMIC DNA]</scope>
    <source>
        <strain evidence="1 2">MEX-5</strain>
    </source>
</reference>
<name>B1T7P7_9BURK</name>
<evidence type="ECO:0000313" key="2">
    <source>
        <dbReference type="Proteomes" id="UP000004814"/>
    </source>
</evidence>
<protein>
    <submittedName>
        <fullName evidence="1">Uncharacterized protein</fullName>
    </submittedName>
</protein>